<name>A0A1Y0B1D2_9LAMI</name>
<organism evidence="2">
    <name type="scientific">Utricularia reniformis</name>
    <dbReference type="NCBI Taxonomy" id="192314"/>
    <lineage>
        <taxon>Eukaryota</taxon>
        <taxon>Viridiplantae</taxon>
        <taxon>Streptophyta</taxon>
        <taxon>Embryophyta</taxon>
        <taxon>Tracheophyta</taxon>
        <taxon>Spermatophyta</taxon>
        <taxon>Magnoliopsida</taxon>
        <taxon>eudicotyledons</taxon>
        <taxon>Gunneridae</taxon>
        <taxon>Pentapetalae</taxon>
        <taxon>asterids</taxon>
        <taxon>lamiids</taxon>
        <taxon>Lamiales</taxon>
        <taxon>Lentibulariaceae</taxon>
        <taxon>Utricularia</taxon>
    </lineage>
</organism>
<dbReference type="AlphaFoldDB" id="A0A1Y0B1D2"/>
<keyword evidence="1" id="KW-0472">Membrane</keyword>
<keyword evidence="2" id="KW-0496">Mitochondrion</keyword>
<feature type="transmembrane region" description="Helical" evidence="1">
    <location>
        <begin position="36"/>
        <end position="61"/>
    </location>
</feature>
<keyword evidence="1" id="KW-0812">Transmembrane</keyword>
<accession>A0A1Y0B1D2</accession>
<sequence length="72" mass="8313">MTGCSGLNYIRSCRPCNKRKGTAYTTMKRATELCPLYCFPFFKLCNLLFFVVSCFLLIHFVNRCLCLGHFSI</sequence>
<gene>
    <name evidence="2" type="ORF">AEK19_MT0958</name>
</gene>
<proteinExistence type="predicted"/>
<geneLocation type="mitochondrion" evidence="2"/>
<reference evidence="2" key="1">
    <citation type="submission" date="2017-03" db="EMBL/GenBank/DDBJ databases">
        <title>The mitochondrial genome of the carnivorous plant Utricularia reniformis (Lentibulariaceae): structure, comparative analysis and evolutionary landmarks.</title>
        <authorList>
            <person name="Silva S.R."/>
            <person name="Alvarenga D.O."/>
            <person name="Michael T.P."/>
            <person name="Miranda V.F.O."/>
            <person name="Varani A.M."/>
        </authorList>
    </citation>
    <scope>NUCLEOTIDE SEQUENCE</scope>
</reference>
<keyword evidence="1" id="KW-1133">Transmembrane helix</keyword>
<evidence type="ECO:0000313" key="2">
    <source>
        <dbReference type="EMBL" id="ART31184.1"/>
    </source>
</evidence>
<evidence type="ECO:0000256" key="1">
    <source>
        <dbReference type="SAM" id="Phobius"/>
    </source>
</evidence>
<protein>
    <submittedName>
        <fullName evidence="2">Uncharacterized protein</fullName>
    </submittedName>
</protein>
<dbReference type="EMBL" id="KY774314">
    <property type="protein sequence ID" value="ART31184.1"/>
    <property type="molecule type" value="Genomic_DNA"/>
</dbReference>